<feature type="binding site" evidence="4">
    <location>
        <begin position="398"/>
        <end position="405"/>
    </location>
    <ligand>
        <name>FAD</name>
        <dbReference type="ChEBI" id="CHEBI:57692"/>
    </ligand>
</feature>
<comment type="caution">
    <text evidence="8">The sequence shown here is derived from an EMBL/GenBank/DDBJ whole genome shotgun (WGS) entry which is preliminary data.</text>
</comment>
<dbReference type="GO" id="GO:0003677">
    <property type="term" value="F:DNA binding"/>
    <property type="evidence" value="ECO:0007669"/>
    <property type="project" value="TreeGrafter"/>
</dbReference>
<reference evidence="9" key="1">
    <citation type="submission" date="2017-03" db="EMBL/GenBank/DDBJ databases">
        <title>Phytopthora megakarya and P. palmivora, two closely related causual agents of cacao black pod achieved similar genome size and gene model numbers by different mechanisms.</title>
        <authorList>
            <person name="Ali S."/>
            <person name="Shao J."/>
            <person name="Larry D.J."/>
            <person name="Kronmiller B."/>
            <person name="Shen D."/>
            <person name="Strem M.D."/>
            <person name="Melnick R.L."/>
            <person name="Guiltinan M.J."/>
            <person name="Tyler B.M."/>
            <person name="Meinhardt L.W."/>
            <person name="Bailey B.A."/>
        </authorList>
    </citation>
    <scope>NUCLEOTIDE SEQUENCE [LARGE SCALE GENOMIC DNA]</scope>
    <source>
        <strain evidence="9">zdho120</strain>
    </source>
</reference>
<feature type="binding site" evidence="4">
    <location>
        <begin position="522"/>
        <end position="524"/>
    </location>
    <ligand>
        <name>FAD</name>
        <dbReference type="ChEBI" id="CHEBI:57692"/>
    </ligand>
</feature>
<feature type="compositionally biased region" description="Low complexity" evidence="6">
    <location>
        <begin position="629"/>
        <end position="640"/>
    </location>
</feature>
<evidence type="ECO:0000256" key="5">
    <source>
        <dbReference type="PIRSR" id="PIRSR602081-2"/>
    </source>
</evidence>
<dbReference type="InterPro" id="IPR006050">
    <property type="entry name" value="DNA_photolyase_N"/>
</dbReference>
<dbReference type="PANTHER" id="PTHR11455">
    <property type="entry name" value="CRYPTOCHROME"/>
    <property type="match status" value="1"/>
</dbReference>
<dbReference type="Pfam" id="PF03441">
    <property type="entry name" value="FAD_binding_7"/>
    <property type="match status" value="1"/>
</dbReference>
<dbReference type="Gene3D" id="1.25.40.80">
    <property type="match status" value="1"/>
</dbReference>
<keyword evidence="3 4" id="KW-0274">FAD</keyword>
<comment type="similarity">
    <text evidence="1">Belongs to the DNA photolyase class-1 family.</text>
</comment>
<dbReference type="Proteomes" id="UP000198211">
    <property type="component" value="Unassembled WGS sequence"/>
</dbReference>
<evidence type="ECO:0000313" key="9">
    <source>
        <dbReference type="Proteomes" id="UP000198211"/>
    </source>
</evidence>
<keyword evidence="9" id="KW-1185">Reference proteome</keyword>
<dbReference type="SUPFAM" id="SSF52425">
    <property type="entry name" value="Cryptochrome/photolyase, N-terminal domain"/>
    <property type="match status" value="1"/>
</dbReference>
<dbReference type="Pfam" id="PF00875">
    <property type="entry name" value="DNA_photolyase"/>
    <property type="match status" value="1"/>
</dbReference>
<feature type="domain" description="Photolyase/cryptochrome alpha/beta" evidence="7">
    <location>
        <begin position="77"/>
        <end position="214"/>
    </location>
</feature>
<feature type="binding site" evidence="4">
    <location>
        <begin position="356"/>
        <end position="360"/>
    </location>
    <ligand>
        <name>FAD</name>
        <dbReference type="ChEBI" id="CHEBI:57692"/>
    </ligand>
</feature>
<dbReference type="GO" id="GO:0043153">
    <property type="term" value="P:entrainment of circadian clock by photoperiod"/>
    <property type="evidence" value="ECO:0007669"/>
    <property type="project" value="TreeGrafter"/>
</dbReference>
<dbReference type="InterPro" id="IPR014729">
    <property type="entry name" value="Rossmann-like_a/b/a_fold"/>
</dbReference>
<feature type="compositionally biased region" description="Polar residues" evidence="6">
    <location>
        <begin position="41"/>
        <end position="54"/>
    </location>
</feature>
<dbReference type="SUPFAM" id="SSF48173">
    <property type="entry name" value="Cryptochrome/photolyase FAD-binding domain"/>
    <property type="match status" value="1"/>
</dbReference>
<feature type="site" description="Electron transfer via tryptophanyl radical" evidence="5">
    <location>
        <position position="429"/>
    </location>
</feature>
<sequence>MTRKRQRSSSSRDSEGSDDVPVLNVVDNAQADVDEQDGRGRNNNPPTIHSTTTADPPVFDDKRGVDIKHEDATVPTRRALVWFRRDLRLHDNLALDAAIRVQQQMQKDEEGHMALLPIYIVHRPRHLRCGPVRFQFVLEAIEDLAKSIANLQGRLLVLRGDADDVLPTVMAAWKITDIFFEAGVLPYAVERDNRARAVAKELKVQVTTCRGVTLYDPHEIIRLNDGRPPTDYEVLLEITENMAQPAQPIAAPGKLENAAAFSSDELFRWLNDFCKDDSNTAHAIAGVEDAKSTEVELFVVPSLTAMGLTPPDTHTTLIGGESEALKRLDEFCKDKKRVGLFEKPKTSPVAVNGPSTTAMSAYLSFGCLSAREFFYRIMFIQLQFPLRPGPTQITLEGQLMWREFFYCYAVGTPNFDSQEQNPGCKQIEWRLLDEEHVLSPEYDLKEQSLKYEGDDKLAMHQLQCWKEGRTGFPWIDAVMRQINQEGWTHHAGRHAAACFLTRGVLYISWLRGAAYFQEKMIDLDWAINVGNWLWVSASCFFSNYRRVASPSMFPQRWDPQGHFIRKYIPALRKMPDKFVHEPWKAPLKVQRDAGCLIGKHYPFPIVDSKLAMSRCIAGMSQAYSDSETESTTSSATSSRTQSDDTDAGGSSPWSTDDMCYNYRGSASNSQPK</sequence>
<dbReference type="GO" id="GO:0071949">
    <property type="term" value="F:FAD binding"/>
    <property type="evidence" value="ECO:0007669"/>
    <property type="project" value="TreeGrafter"/>
</dbReference>
<comment type="cofactor">
    <cofactor evidence="4">
        <name>FAD</name>
        <dbReference type="ChEBI" id="CHEBI:57692"/>
    </cofactor>
    <text evidence="4">Binds 1 FAD per subunit.</text>
</comment>
<proteinExistence type="inferred from homology"/>
<organism evidence="8 9">
    <name type="scientific">Phytophthora megakarya</name>
    <dbReference type="NCBI Taxonomy" id="4795"/>
    <lineage>
        <taxon>Eukaryota</taxon>
        <taxon>Sar</taxon>
        <taxon>Stramenopiles</taxon>
        <taxon>Oomycota</taxon>
        <taxon>Peronosporomycetes</taxon>
        <taxon>Peronosporales</taxon>
        <taxon>Peronosporaceae</taxon>
        <taxon>Phytophthora</taxon>
    </lineage>
</organism>
<dbReference type="PANTHER" id="PTHR11455:SF9">
    <property type="entry name" value="CRYPTOCHROME CIRCADIAN CLOCK 5 ISOFORM X1"/>
    <property type="match status" value="1"/>
</dbReference>
<dbReference type="STRING" id="4795.A0A225VW24"/>
<dbReference type="Gene3D" id="1.10.579.10">
    <property type="entry name" value="DNA Cyclobutane Dipyrimidine Photolyase, subunit A, domain 3"/>
    <property type="match status" value="1"/>
</dbReference>
<evidence type="ECO:0000256" key="6">
    <source>
        <dbReference type="SAM" id="MobiDB-lite"/>
    </source>
</evidence>
<evidence type="ECO:0000259" key="7">
    <source>
        <dbReference type="PROSITE" id="PS51645"/>
    </source>
</evidence>
<dbReference type="Gene3D" id="3.40.50.620">
    <property type="entry name" value="HUPs"/>
    <property type="match status" value="1"/>
</dbReference>
<dbReference type="GO" id="GO:0032922">
    <property type="term" value="P:circadian regulation of gene expression"/>
    <property type="evidence" value="ECO:0007669"/>
    <property type="project" value="TreeGrafter"/>
</dbReference>
<protein>
    <submittedName>
        <fullName evidence="8">Cryptochrome</fullName>
    </submittedName>
</protein>
<evidence type="ECO:0000313" key="8">
    <source>
        <dbReference type="EMBL" id="OWZ09374.1"/>
    </source>
</evidence>
<dbReference type="InterPro" id="IPR036155">
    <property type="entry name" value="Crypto/Photolyase_N_sf"/>
</dbReference>
<dbReference type="AlphaFoldDB" id="A0A225VW24"/>
<accession>A0A225VW24</accession>
<dbReference type="PROSITE" id="PS51645">
    <property type="entry name" value="PHR_CRY_ALPHA_BETA"/>
    <property type="match status" value="1"/>
</dbReference>
<keyword evidence="2 4" id="KW-0285">Flavoprotein</keyword>
<dbReference type="OrthoDB" id="435881at2759"/>
<dbReference type="InterPro" id="IPR005101">
    <property type="entry name" value="Cryptochr/Photolyase_FAD-bd"/>
</dbReference>
<feature type="site" description="Electron transfer via tryptophanyl radical" evidence="5">
    <location>
        <position position="532"/>
    </location>
</feature>
<feature type="region of interest" description="Disordered" evidence="6">
    <location>
        <begin position="626"/>
        <end position="672"/>
    </location>
</feature>
<name>A0A225VW24_9STRA</name>
<dbReference type="InterPro" id="IPR002081">
    <property type="entry name" value="Cryptochrome/DNA_photolyase_1"/>
</dbReference>
<dbReference type="EMBL" id="NBNE01002815">
    <property type="protein sequence ID" value="OWZ09374.1"/>
    <property type="molecule type" value="Genomic_DNA"/>
</dbReference>
<evidence type="ECO:0000256" key="4">
    <source>
        <dbReference type="PIRSR" id="PIRSR602081-1"/>
    </source>
</evidence>
<feature type="region of interest" description="Disordered" evidence="6">
    <location>
        <begin position="1"/>
        <end position="63"/>
    </location>
</feature>
<gene>
    <name evidence="8" type="ORF">PHMEG_00017933</name>
</gene>
<dbReference type="GO" id="GO:0003904">
    <property type="term" value="F:deoxyribodipyrimidine photo-lyase activity"/>
    <property type="evidence" value="ECO:0007669"/>
    <property type="project" value="TreeGrafter"/>
</dbReference>
<feature type="site" description="Electron transfer via tryptophanyl radical" evidence="5">
    <location>
        <position position="509"/>
    </location>
</feature>
<dbReference type="GO" id="GO:0005737">
    <property type="term" value="C:cytoplasm"/>
    <property type="evidence" value="ECO:0007669"/>
    <property type="project" value="TreeGrafter"/>
</dbReference>
<evidence type="ECO:0000256" key="3">
    <source>
        <dbReference type="ARBA" id="ARBA00022827"/>
    </source>
</evidence>
<dbReference type="InterPro" id="IPR036134">
    <property type="entry name" value="Crypto/Photolyase_FAD-like_sf"/>
</dbReference>
<evidence type="ECO:0000256" key="2">
    <source>
        <dbReference type="ARBA" id="ARBA00022630"/>
    </source>
</evidence>
<evidence type="ECO:0000256" key="1">
    <source>
        <dbReference type="ARBA" id="ARBA00005862"/>
    </source>
</evidence>
<dbReference type="GO" id="GO:0005634">
    <property type="term" value="C:nucleus"/>
    <property type="evidence" value="ECO:0007669"/>
    <property type="project" value="TreeGrafter"/>
</dbReference>